<sequence>MANTTKLWALLIGINDYPTSPLSGCVPDARALQSYLESDPRLDTNGSLKVLFDKAATKAAIADGILNHLSQAGPDDVALLYFSGHGAQEKADTSIWTEERDGCLESIACYAPPGAPLSLMADKELRYLLNQAFYRSGSDSPHLLTIFDCCHSGDNVRSLGLDEEDVRERRFTHVFPQRDWSDFLFANAFQPDQLSGPGLGALLPSPPMVQLAAARDDQAALEVGGRGVFTSYLIQVLEQTGGAIDYTTLHQLLSNYIRFKHAQNPQILTLGAGMDLVYRGFLNQKVDPEGKRYGRANYSTTEGWLLNMGMMHGLTDGADARLHLKDGTSLDCKIGEAMDVSSTLDIDFEQRSVLDKKKSYQVSVASMQNYPIHIFIEDTMGEEQLRKRAITALKALPDPVLVTSSEVNADFVVHFRDGLAYITRKFDPYRPVFGEVFSFDSLEEDVILERLIGQVQMAARWTFAYSLHNPKLKVLDRPPIGVEVLQEKAGGWSVIQAKGEDFTIDAFEENKSNGKLQARIKVKLTNQFDRPLYFCLLILSDQCKSNLSVDRKYTPGLVEQPVTRLEPGQSMWLFGHRSGIIPYTIGEEEQFQNRPYGQGWFKLIVSTESEIAYDHLIVPRSRMMPDLGGEPVKDWTTQRIGIRLQNPNYNTVREEALKSWLADPERAPLAAGLYLDTDALESKLVLKPEIQLITAGQERTRSKSLFWNTLLGAANSWARYQRSRNFKRRLRKYYHRPLIVSEGDSWFQHPTIMEIIDHLSLSYNIFSRGAAGDEMRNYLMSGEYLDAFKDLQDIVEEVANILGEKPKAPTFFLISGGGNDILGDQFKDFLLPFAEVATAPPGEQPERFLNQRLQDELDAIMALYRQVFQRLKVEQPEVRIITHGYDYVIPKGVNEEGMSWLGKPMTAQGIIIPEDRQAIVRYLIDTFNKRLMEVGSAFEQVTHVDLRGAVKPYQWADEIHPDQEGYQNVALRFSAVIDQLL</sequence>
<evidence type="ECO:0000259" key="1">
    <source>
        <dbReference type="Pfam" id="PF00656"/>
    </source>
</evidence>
<gene>
    <name evidence="2" type="ORF">IX84_24990</name>
</gene>
<feature type="domain" description="Peptidase C14 caspase" evidence="1">
    <location>
        <begin position="8"/>
        <end position="267"/>
    </location>
</feature>
<dbReference type="GO" id="GO:0004197">
    <property type="term" value="F:cysteine-type endopeptidase activity"/>
    <property type="evidence" value="ECO:0007669"/>
    <property type="project" value="InterPro"/>
</dbReference>
<dbReference type="OrthoDB" id="2546654at2"/>
<dbReference type="EMBL" id="JPOS01000083">
    <property type="protein sequence ID" value="KGE85872.1"/>
    <property type="molecule type" value="Genomic_DNA"/>
</dbReference>
<dbReference type="SUPFAM" id="SSF52129">
    <property type="entry name" value="Caspase-like"/>
    <property type="match status" value="1"/>
</dbReference>
<dbReference type="InterPro" id="IPR011600">
    <property type="entry name" value="Pept_C14_caspase"/>
</dbReference>
<dbReference type="SUPFAM" id="SSF52266">
    <property type="entry name" value="SGNH hydrolase"/>
    <property type="match status" value="1"/>
</dbReference>
<dbReference type="GO" id="GO:0016788">
    <property type="term" value="F:hydrolase activity, acting on ester bonds"/>
    <property type="evidence" value="ECO:0007669"/>
    <property type="project" value="UniProtKB-ARBA"/>
</dbReference>
<dbReference type="Gene3D" id="3.40.50.1110">
    <property type="entry name" value="SGNH hydrolase"/>
    <property type="match status" value="1"/>
</dbReference>
<accession>A0A098S3Y1</accession>
<dbReference type="GO" id="GO:0006508">
    <property type="term" value="P:proteolysis"/>
    <property type="evidence" value="ECO:0007669"/>
    <property type="project" value="InterPro"/>
</dbReference>
<dbReference type="InterPro" id="IPR036514">
    <property type="entry name" value="SGNH_hydro_sf"/>
</dbReference>
<dbReference type="PANTHER" id="PTHR48104:SF30">
    <property type="entry name" value="METACASPASE-1"/>
    <property type="match status" value="1"/>
</dbReference>
<dbReference type="AlphaFoldDB" id="A0A098S3Y1"/>
<dbReference type="InterPro" id="IPR029030">
    <property type="entry name" value="Caspase-like_dom_sf"/>
</dbReference>
<dbReference type="Pfam" id="PF00656">
    <property type="entry name" value="Peptidase_C14"/>
    <property type="match status" value="1"/>
</dbReference>
<evidence type="ECO:0000313" key="3">
    <source>
        <dbReference type="Proteomes" id="UP000029736"/>
    </source>
</evidence>
<reference evidence="2 3" key="1">
    <citation type="journal article" date="2014" name="Int. J. Syst. Evol. Microbiol.">
        <title>Phaeodactylibacter xiamenensis gen. nov., sp. nov., a member of the family Saprospiraceae isolated from the marine alga Phaeodactylum tricornutum.</title>
        <authorList>
            <person name="Chen Z.Jr."/>
            <person name="Lei X."/>
            <person name="Lai Q."/>
            <person name="Li Y."/>
            <person name="Zhang B."/>
            <person name="Zhang J."/>
            <person name="Zhang H."/>
            <person name="Yang L."/>
            <person name="Zheng W."/>
            <person name="Tian Y."/>
            <person name="Yu Z."/>
            <person name="Xu H.Jr."/>
            <person name="Zheng T."/>
        </authorList>
    </citation>
    <scope>NUCLEOTIDE SEQUENCE [LARGE SCALE GENOMIC DNA]</scope>
    <source>
        <strain evidence="2 3">KD52</strain>
    </source>
</reference>
<dbReference type="PANTHER" id="PTHR48104">
    <property type="entry name" value="METACASPASE-4"/>
    <property type="match status" value="1"/>
</dbReference>
<dbReference type="InterPro" id="IPR050452">
    <property type="entry name" value="Metacaspase"/>
</dbReference>
<dbReference type="Gene3D" id="3.40.50.1460">
    <property type="match status" value="1"/>
</dbReference>
<dbReference type="RefSeq" id="WP_044226780.1">
    <property type="nucleotide sequence ID" value="NZ_JBKAGJ010000057.1"/>
</dbReference>
<evidence type="ECO:0000313" key="2">
    <source>
        <dbReference type="EMBL" id="KGE85872.1"/>
    </source>
</evidence>
<name>A0A098S3Y1_9BACT</name>
<proteinExistence type="predicted"/>
<dbReference type="GO" id="GO:0005737">
    <property type="term" value="C:cytoplasm"/>
    <property type="evidence" value="ECO:0007669"/>
    <property type="project" value="TreeGrafter"/>
</dbReference>
<dbReference type="STRING" id="1524460.IX84_24990"/>
<comment type="caution">
    <text evidence="2">The sequence shown here is derived from an EMBL/GenBank/DDBJ whole genome shotgun (WGS) entry which is preliminary data.</text>
</comment>
<keyword evidence="3" id="KW-1185">Reference proteome</keyword>
<protein>
    <recommendedName>
        <fullName evidence="1">Peptidase C14 caspase domain-containing protein</fullName>
    </recommendedName>
</protein>
<dbReference type="Proteomes" id="UP000029736">
    <property type="component" value="Unassembled WGS sequence"/>
</dbReference>
<organism evidence="2 3">
    <name type="scientific">Phaeodactylibacter xiamenensis</name>
    <dbReference type="NCBI Taxonomy" id="1524460"/>
    <lineage>
        <taxon>Bacteria</taxon>
        <taxon>Pseudomonadati</taxon>
        <taxon>Bacteroidota</taxon>
        <taxon>Saprospiria</taxon>
        <taxon>Saprospirales</taxon>
        <taxon>Haliscomenobacteraceae</taxon>
        <taxon>Phaeodactylibacter</taxon>
    </lineage>
</organism>
<dbReference type="CDD" id="cd00229">
    <property type="entry name" value="SGNH_hydrolase"/>
    <property type="match status" value="1"/>
</dbReference>